<dbReference type="EMBL" id="JAPNKE010000002">
    <property type="protein sequence ID" value="MCY1012203.1"/>
    <property type="molecule type" value="Genomic_DNA"/>
</dbReference>
<accession>A0A9X3EXH1</accession>
<proteinExistence type="predicted"/>
<evidence type="ECO:0000313" key="2">
    <source>
        <dbReference type="EMBL" id="MCY1012203.1"/>
    </source>
</evidence>
<evidence type="ECO:0000256" key="1">
    <source>
        <dbReference type="SAM" id="Phobius"/>
    </source>
</evidence>
<name>A0A9X3EXH1_9BACT</name>
<feature type="transmembrane region" description="Helical" evidence="1">
    <location>
        <begin position="39"/>
        <end position="60"/>
    </location>
</feature>
<dbReference type="RefSeq" id="WP_267775534.1">
    <property type="nucleotide sequence ID" value="NZ_JAPNKE010000002.1"/>
</dbReference>
<feature type="transmembrane region" description="Helical" evidence="1">
    <location>
        <begin position="136"/>
        <end position="155"/>
    </location>
</feature>
<dbReference type="Proteomes" id="UP001150924">
    <property type="component" value="Unassembled WGS sequence"/>
</dbReference>
<evidence type="ECO:0000313" key="3">
    <source>
        <dbReference type="Proteomes" id="UP001150924"/>
    </source>
</evidence>
<reference evidence="2" key="1">
    <citation type="submission" date="2022-11" db="EMBL/GenBank/DDBJ databases">
        <title>Minimal conservation of predation-associated metabolite biosynthetic gene clusters underscores biosynthetic potential of Myxococcota including descriptions for ten novel species: Archangium lansinium sp. nov., Myxococcus landrumus sp. nov., Nannocystis bai.</title>
        <authorList>
            <person name="Ahearne A."/>
            <person name="Stevens C."/>
            <person name="Phillips K."/>
        </authorList>
    </citation>
    <scope>NUCLEOTIDE SEQUENCE</scope>
    <source>
        <strain evidence="2">Na p29</strain>
    </source>
</reference>
<dbReference type="AlphaFoldDB" id="A0A9X3EXH1"/>
<protein>
    <submittedName>
        <fullName evidence="2">Uncharacterized protein</fullName>
    </submittedName>
</protein>
<feature type="transmembrane region" description="Helical" evidence="1">
    <location>
        <begin position="72"/>
        <end position="92"/>
    </location>
</feature>
<gene>
    <name evidence="2" type="ORF">OV079_43035</name>
</gene>
<keyword evidence="1" id="KW-0472">Membrane</keyword>
<comment type="caution">
    <text evidence="2">The sequence shown here is derived from an EMBL/GenBank/DDBJ whole genome shotgun (WGS) entry which is preliminary data.</text>
</comment>
<keyword evidence="1" id="KW-1133">Transmembrane helix</keyword>
<sequence>MREARPSGGDISEALFWVDGGPGAGTLRRCGVAPLRGRACAVVLKVILFAWLPLVVLAGMDGVLVGGATLPFLLDLSAHTRFLVAVPLLVLADLPIGARLDRCTAQFIAADLVREDDRALFAGILVAARRARDSRVAAAVVLAAAYLTTAGVVSFGEGEWKTRGRCEA</sequence>
<keyword evidence="1" id="KW-0812">Transmembrane</keyword>
<organism evidence="2 3">
    <name type="scientific">Nannocystis pusilla</name>
    <dbReference type="NCBI Taxonomy" id="889268"/>
    <lineage>
        <taxon>Bacteria</taxon>
        <taxon>Pseudomonadati</taxon>
        <taxon>Myxococcota</taxon>
        <taxon>Polyangia</taxon>
        <taxon>Nannocystales</taxon>
        <taxon>Nannocystaceae</taxon>
        <taxon>Nannocystis</taxon>
    </lineage>
</organism>
<keyword evidence="3" id="KW-1185">Reference proteome</keyword>